<dbReference type="EC" id="2.4.1.250" evidence="3"/>
<feature type="domain" description="Glycosyltransferase subfamily 4-like N-terminal" evidence="2">
    <location>
        <begin position="12"/>
        <end position="219"/>
    </location>
</feature>
<accession>A0A1J5TBB0</accession>
<dbReference type="EMBL" id="MLJW01000026">
    <property type="protein sequence ID" value="OIR09414.1"/>
    <property type="molecule type" value="Genomic_DNA"/>
</dbReference>
<dbReference type="Pfam" id="PF13439">
    <property type="entry name" value="Glyco_transf_4"/>
    <property type="match status" value="1"/>
</dbReference>
<dbReference type="Pfam" id="PF00534">
    <property type="entry name" value="Glycos_transf_1"/>
    <property type="match status" value="1"/>
</dbReference>
<evidence type="ECO:0000259" key="1">
    <source>
        <dbReference type="Pfam" id="PF00534"/>
    </source>
</evidence>
<proteinExistence type="predicted"/>
<feature type="domain" description="Glycosyl transferase family 1" evidence="1">
    <location>
        <begin position="251"/>
        <end position="391"/>
    </location>
</feature>
<name>A0A1J5TBB0_9ZZZZ</name>
<reference evidence="3" key="1">
    <citation type="submission" date="2016-10" db="EMBL/GenBank/DDBJ databases">
        <title>Sequence of Gallionella enrichment culture.</title>
        <authorList>
            <person name="Poehlein A."/>
            <person name="Muehling M."/>
            <person name="Daniel R."/>
        </authorList>
    </citation>
    <scope>NUCLEOTIDE SEQUENCE</scope>
</reference>
<dbReference type="PANTHER" id="PTHR45947">
    <property type="entry name" value="SULFOQUINOVOSYL TRANSFERASE SQD2"/>
    <property type="match status" value="1"/>
</dbReference>
<comment type="caution">
    <text evidence="3">The sequence shown here is derived from an EMBL/GenBank/DDBJ whole genome shotgun (WGS) entry which is preliminary data.</text>
</comment>
<dbReference type="Gene3D" id="3.40.50.2000">
    <property type="entry name" value="Glycogen Phosphorylase B"/>
    <property type="match status" value="2"/>
</dbReference>
<gene>
    <name evidence="3" type="primary">mshA_5</name>
    <name evidence="3" type="ORF">GALL_82510</name>
</gene>
<dbReference type="PANTHER" id="PTHR45947:SF3">
    <property type="entry name" value="SULFOQUINOVOSYL TRANSFERASE SQD2"/>
    <property type="match status" value="1"/>
</dbReference>
<sequence length="418" mass="47197">MKVIHYSGDSIGGAARAALRLHQAMQSNTEIQSSMVVRHKMNDDWRIAMHSENRLENFYGQIRPIIDRLPARLQHNAQIVPRSPAWLSAISAKEMNQTDADVINLHWICSGFLSIEEIGKITKPVVWTLHDMWPFCGAEHLAEDADQARWRVGYTQASRNPQDRWIDIDRWVWRRKQKAWKRPMHIVTPSRWLAECARSSALMRNWEITVVPNVLDTNRYKPIQKSLAREVLGLPLNAKLILFGAIRGTQLSYKGWDLLQPALAHIAEHIPNAHAIIFGQGAPKNPPSLGMPLHWMGHLHDDATLALLYGAADVMVVPSRQESFCQTASEAHACGCPVVAFNVTGLRDVVEHGQTGYLAEPYSSEDLAKGIEWVLADDGRHARLSAQARERAVRLWSHEAVVPQYLEVYQRVMEVPGG</sequence>
<dbReference type="SUPFAM" id="SSF53756">
    <property type="entry name" value="UDP-Glycosyltransferase/glycogen phosphorylase"/>
    <property type="match status" value="1"/>
</dbReference>
<organism evidence="3">
    <name type="scientific">mine drainage metagenome</name>
    <dbReference type="NCBI Taxonomy" id="410659"/>
    <lineage>
        <taxon>unclassified sequences</taxon>
        <taxon>metagenomes</taxon>
        <taxon>ecological metagenomes</taxon>
    </lineage>
</organism>
<evidence type="ECO:0000259" key="2">
    <source>
        <dbReference type="Pfam" id="PF13439"/>
    </source>
</evidence>
<dbReference type="InterPro" id="IPR050194">
    <property type="entry name" value="Glycosyltransferase_grp1"/>
</dbReference>
<keyword evidence="3" id="KW-0328">Glycosyltransferase</keyword>
<dbReference type="InterPro" id="IPR028098">
    <property type="entry name" value="Glyco_trans_4-like_N"/>
</dbReference>
<dbReference type="GO" id="GO:0102710">
    <property type="term" value="F:D-inositol-3-phosphate glycosyltransferase activity"/>
    <property type="evidence" value="ECO:0007669"/>
    <property type="project" value="UniProtKB-EC"/>
</dbReference>
<dbReference type="InterPro" id="IPR001296">
    <property type="entry name" value="Glyco_trans_1"/>
</dbReference>
<protein>
    <submittedName>
        <fullName evidence="3">D-inositol 3-phosphate glycosyltransferase</fullName>
        <ecNumber evidence="3">2.4.1.250</ecNumber>
    </submittedName>
</protein>
<dbReference type="AlphaFoldDB" id="A0A1J5TBB0"/>
<evidence type="ECO:0000313" key="3">
    <source>
        <dbReference type="EMBL" id="OIR09414.1"/>
    </source>
</evidence>
<keyword evidence="3" id="KW-0808">Transferase</keyword>